<proteinExistence type="predicted"/>
<comment type="caution">
    <text evidence="1">The sequence shown here is derived from an EMBL/GenBank/DDBJ whole genome shotgun (WGS) entry which is preliminary data.</text>
</comment>
<dbReference type="EMBL" id="SPNW01000002">
    <property type="protein sequence ID" value="TIA93315.1"/>
    <property type="molecule type" value="Genomic_DNA"/>
</dbReference>
<gene>
    <name evidence="1" type="ORF">E3P99_00185</name>
</gene>
<accession>A0A4T0FYD0</accession>
<dbReference type="AlphaFoldDB" id="A0A4T0FYD0"/>
<dbReference type="Proteomes" id="UP000310189">
    <property type="component" value="Unassembled WGS sequence"/>
</dbReference>
<evidence type="ECO:0000313" key="2">
    <source>
        <dbReference type="Proteomes" id="UP000310189"/>
    </source>
</evidence>
<dbReference type="OrthoDB" id="2524554at2759"/>
<keyword evidence="2" id="KW-1185">Reference proteome</keyword>
<sequence length="453" mass="50448">MRATRILRNTNLNLKHQNFVKPTLETFGVFKSIFKWSSFFSLVGLVGTLATFEGVNQYVEFTKLDKAASYQYPPPDDADEWSIENDDWSGGLNGGTESSLPWKAAHLIRSAWIALEWGVGTASSAASLNPSLDMSQSYLLSAITHVEAAHSVKNKDAVLNALYLRLADIRQRAGTRVSLNNALDGYEQVHSFLVAHSAPTAMIIKVEKRAGDVCKALGLDKESERWYLKGLSRVSTPQKTNASNTSYLPSWLTRRPQLDSHVDASRLSPAQFRAYVDTLLSLSRLYATSNRLSEASTIQKRLVNVLTKELESVKGLQGDWIRHSLALSEVHLAEVTYAISHKNLHESLGWLQDAEHLSLSANKSVSGVYASDAYRKRQAHKLTSASRRTAAECAYLSGMLHQSRNDTQRALGCFERAIKYALQVNSLTKDLLDSLANDPLNRKYLDAYKNVRN</sequence>
<reference evidence="1 2" key="1">
    <citation type="submission" date="2019-03" db="EMBL/GenBank/DDBJ databases">
        <title>Sequencing 23 genomes of Wallemia ichthyophaga.</title>
        <authorList>
            <person name="Gostincar C."/>
        </authorList>
    </citation>
    <scope>NUCLEOTIDE SEQUENCE [LARGE SCALE GENOMIC DNA]</scope>
    <source>
        <strain evidence="1 2">EXF-5753</strain>
    </source>
</reference>
<organism evidence="1 2">
    <name type="scientific">Wallemia hederae</name>
    <dbReference type="NCBI Taxonomy" id="1540922"/>
    <lineage>
        <taxon>Eukaryota</taxon>
        <taxon>Fungi</taxon>
        <taxon>Dikarya</taxon>
        <taxon>Basidiomycota</taxon>
        <taxon>Wallemiomycotina</taxon>
        <taxon>Wallemiomycetes</taxon>
        <taxon>Wallemiales</taxon>
        <taxon>Wallemiaceae</taxon>
        <taxon>Wallemia</taxon>
    </lineage>
</organism>
<protein>
    <submittedName>
        <fullName evidence="1">Uncharacterized protein</fullName>
    </submittedName>
</protein>
<name>A0A4T0FYD0_9BASI</name>
<evidence type="ECO:0000313" key="1">
    <source>
        <dbReference type="EMBL" id="TIA93315.1"/>
    </source>
</evidence>